<evidence type="ECO:0000313" key="2">
    <source>
        <dbReference type="EMBL" id="OEV11407.1"/>
    </source>
</evidence>
<feature type="region of interest" description="Disordered" evidence="1">
    <location>
        <begin position="186"/>
        <end position="210"/>
    </location>
</feature>
<dbReference type="EMBL" id="LJGW01000224">
    <property type="protein sequence ID" value="OEV11407.1"/>
    <property type="molecule type" value="Genomic_DNA"/>
</dbReference>
<proteinExistence type="predicted"/>
<keyword evidence="3" id="KW-1185">Reference proteome</keyword>
<name>A0A1E7L5C9_9ACTN</name>
<dbReference type="RefSeq" id="WP_070017018.1">
    <property type="nucleotide sequence ID" value="NZ_LJGW01000224.1"/>
</dbReference>
<comment type="caution">
    <text evidence="2">The sequence shown here is derived from an EMBL/GenBank/DDBJ whole genome shotgun (WGS) entry which is preliminary data.</text>
</comment>
<protein>
    <submittedName>
        <fullName evidence="2">Uncharacterized protein</fullName>
    </submittedName>
</protein>
<dbReference type="Proteomes" id="UP000176005">
    <property type="component" value="Unassembled WGS sequence"/>
</dbReference>
<organism evidence="2 3">
    <name type="scientific">Streptomyces nanshensis</name>
    <dbReference type="NCBI Taxonomy" id="518642"/>
    <lineage>
        <taxon>Bacteria</taxon>
        <taxon>Bacillati</taxon>
        <taxon>Actinomycetota</taxon>
        <taxon>Actinomycetes</taxon>
        <taxon>Kitasatosporales</taxon>
        <taxon>Streptomycetaceae</taxon>
        <taxon>Streptomyces</taxon>
    </lineage>
</organism>
<evidence type="ECO:0000256" key="1">
    <source>
        <dbReference type="SAM" id="MobiDB-lite"/>
    </source>
</evidence>
<reference evidence="2 3" key="1">
    <citation type="journal article" date="2016" name="Front. Microbiol.">
        <title>Comparative Genomics Analysis of Streptomyces Species Reveals Their Adaptation to the Marine Environment and Their Diversity at the Genomic Level.</title>
        <authorList>
            <person name="Tian X."/>
            <person name="Zhang Z."/>
            <person name="Yang T."/>
            <person name="Chen M."/>
            <person name="Li J."/>
            <person name="Chen F."/>
            <person name="Yang J."/>
            <person name="Li W."/>
            <person name="Zhang B."/>
            <person name="Zhang Z."/>
            <person name="Wu J."/>
            <person name="Zhang C."/>
            <person name="Long L."/>
            <person name="Xiao J."/>
        </authorList>
    </citation>
    <scope>NUCLEOTIDE SEQUENCE [LARGE SCALE GENOMIC DNA]</scope>
    <source>
        <strain evidence="2 3">SCSIO 10429</strain>
    </source>
</reference>
<accession>A0A1E7L5C9</accession>
<feature type="compositionally biased region" description="Basic and acidic residues" evidence="1">
    <location>
        <begin position="194"/>
        <end position="210"/>
    </location>
</feature>
<sequence length="210" mass="23242">MTPHVSALYADIVALMAPLPARWWMQSWLAAERFHPDTRLMAREIATDAAGDVDDAHPAVLAAGETPDRVVHSTLVTYFPTAELTRAAVTPTLLERMDDSPLWVQCGPTDTADALDLAERARRSGVAYCHAPLLASPDRGLRPRCLVYELERVRGRLHLDSPNGRDRVFSLVAALSSDPVEKGSLYFRPYGQHDLPDQERNTGSGREEET</sequence>
<dbReference type="AlphaFoldDB" id="A0A1E7L5C9"/>
<gene>
    <name evidence="2" type="ORF">AN218_13060</name>
</gene>
<evidence type="ECO:0000313" key="3">
    <source>
        <dbReference type="Proteomes" id="UP000176005"/>
    </source>
</evidence>